<accession>A0AC34F3Y0</accession>
<dbReference type="Proteomes" id="UP000887579">
    <property type="component" value="Unplaced"/>
</dbReference>
<reference evidence="2" key="1">
    <citation type="submission" date="2022-11" db="UniProtKB">
        <authorList>
            <consortium name="WormBaseParasite"/>
        </authorList>
    </citation>
    <scope>IDENTIFICATION</scope>
</reference>
<protein>
    <submittedName>
        <fullName evidence="2">Uncharacterized protein</fullName>
    </submittedName>
</protein>
<name>A0AC34F3Y0_9BILA</name>
<proteinExistence type="predicted"/>
<dbReference type="WBParaSite" id="ES5_v2.g11696.t1">
    <property type="protein sequence ID" value="ES5_v2.g11696.t1"/>
    <property type="gene ID" value="ES5_v2.g11696"/>
</dbReference>
<evidence type="ECO:0000313" key="1">
    <source>
        <dbReference type="Proteomes" id="UP000887579"/>
    </source>
</evidence>
<evidence type="ECO:0000313" key="2">
    <source>
        <dbReference type="WBParaSite" id="ES5_v2.g11696.t1"/>
    </source>
</evidence>
<sequence length="168" mass="18811">MFEKLIKTAQQMQPIEVPKKCSCKCQCGYYPPETELTAASSPGIPKPDTPGSSKSLSYGLANMTLPEPKQFTESILQNIPKNPQPFTMIPTPAFPSNVYNPWYMTPDPTTLQHYMTRISNPNYITPTTQSPFCSYDPLQHLNPTPTEYPGNIAAPNRSNIVFSILFYV</sequence>
<organism evidence="1 2">
    <name type="scientific">Panagrolaimus sp. ES5</name>
    <dbReference type="NCBI Taxonomy" id="591445"/>
    <lineage>
        <taxon>Eukaryota</taxon>
        <taxon>Metazoa</taxon>
        <taxon>Ecdysozoa</taxon>
        <taxon>Nematoda</taxon>
        <taxon>Chromadorea</taxon>
        <taxon>Rhabditida</taxon>
        <taxon>Tylenchina</taxon>
        <taxon>Panagrolaimomorpha</taxon>
        <taxon>Panagrolaimoidea</taxon>
        <taxon>Panagrolaimidae</taxon>
        <taxon>Panagrolaimus</taxon>
    </lineage>
</organism>